<evidence type="ECO:0000259" key="11">
    <source>
        <dbReference type="PROSITE" id="PS50173"/>
    </source>
</evidence>
<dbReference type="SUPFAM" id="SSF56672">
    <property type="entry name" value="DNA/RNA polymerases"/>
    <property type="match status" value="1"/>
</dbReference>
<dbReference type="InterPro" id="IPR043128">
    <property type="entry name" value="Rev_trsase/Diguanyl_cyclase"/>
</dbReference>
<dbReference type="PIRSF" id="PIRSF036603">
    <property type="entry name" value="DPol_eta"/>
    <property type="match status" value="1"/>
</dbReference>
<dbReference type="InterPro" id="IPR036775">
    <property type="entry name" value="DNA_pol_Y-fam_lit_finger_sf"/>
</dbReference>
<dbReference type="AlphaFoldDB" id="A0A7S4VP24"/>
<feature type="region of interest" description="Disordered" evidence="10">
    <location>
        <begin position="534"/>
        <end position="574"/>
    </location>
</feature>
<evidence type="ECO:0000256" key="10">
    <source>
        <dbReference type="SAM" id="MobiDB-lite"/>
    </source>
</evidence>
<keyword evidence="4" id="KW-0479">Metal-binding</keyword>
<dbReference type="InterPro" id="IPR043502">
    <property type="entry name" value="DNA/RNA_pol_sf"/>
</dbReference>
<feature type="compositionally biased region" description="Acidic residues" evidence="10">
    <location>
        <begin position="545"/>
        <end position="554"/>
    </location>
</feature>
<feature type="region of interest" description="Disordered" evidence="10">
    <location>
        <begin position="621"/>
        <end position="666"/>
    </location>
</feature>
<dbReference type="InterPro" id="IPR052230">
    <property type="entry name" value="DNA_polymerase_eta"/>
</dbReference>
<dbReference type="Gene3D" id="3.30.70.270">
    <property type="match status" value="1"/>
</dbReference>
<dbReference type="Gene3D" id="3.30.1490.100">
    <property type="entry name" value="DNA polymerase, Y-family, little finger domain"/>
    <property type="match status" value="1"/>
</dbReference>
<keyword evidence="2" id="KW-0808">Transferase</keyword>
<evidence type="ECO:0000256" key="7">
    <source>
        <dbReference type="ARBA" id="ARBA00023204"/>
    </source>
</evidence>
<sequence length="735" mass="77245">MAQAERRLRRPSAALGAWCSSAAWAALVWGPMAASAVVGFIDMDCFYVAVERQRSPGLLGVPCAVVQYNSRQRGGAPDLPASASRWVRGSSSGGIIAVSYEARSRGVTRQMNCQEARRRCPEIVLVQVPTAFGKADLQIYKDAGDRVVNLLSRRAGACEKRSVDEVAIDITAEAERLLRDSDWFTDLLPAARRSSHLADSAQSRSATAFSRDETRRGHAGQQVRGADFGDTSADARSPSAHEGGGWATASTWYTAERRLIAGAVVVAELRAAIASELGFTCSGGIAENKILAKLGCGLHKPNQQTVVLPGAVAALLRDLPLDRLPGLGGDLGAQVREALQVSTASELAAVPWARLETRFPRQATVLLELAEGRRSEPVQDRELCRSLSNCKTFGGSLALNTTHECEKWLHELAGELHQRYVRDVARNSRAPTRISVSVDTSSAGPAAAAAGGHSSRQKPFHLGPAGSAEQIAGAARDCFRRWSASCGRTDGALGVVSLGLSLSSMQPVAASRPVTSFFGAAVPAALAPVLRAESCSSGAPGAPPVDEEAAEDTDLGAARHAPGSRAEHHGSKAAGAHPVDVEAGAYHGLHAPVSAPGLHAEHRSSNEATDAYLVDVEAAEHHDPRATEDRGVQLVDSSNSEAEECCAPRSRRSTDPSRAVAPAVPAPSAGFEPPFEVDPWVWAELPPDVQAEVRGQLGLALHGVAGAQPLAKRRKGVGGSIDAFFKPAARRAAGA</sequence>
<proteinExistence type="predicted"/>
<dbReference type="InterPro" id="IPR001126">
    <property type="entry name" value="UmuC"/>
</dbReference>
<dbReference type="GO" id="GO:0005657">
    <property type="term" value="C:replication fork"/>
    <property type="evidence" value="ECO:0007669"/>
    <property type="project" value="TreeGrafter"/>
</dbReference>
<evidence type="ECO:0000256" key="1">
    <source>
        <dbReference type="ARBA" id="ARBA00004123"/>
    </source>
</evidence>
<dbReference type="GO" id="GO:0046872">
    <property type="term" value="F:metal ion binding"/>
    <property type="evidence" value="ECO:0007669"/>
    <property type="project" value="UniProtKB-KW"/>
</dbReference>
<name>A0A7S4VP24_9DINO</name>
<feature type="compositionally biased region" description="Low complexity" evidence="10">
    <location>
        <begin position="656"/>
        <end position="666"/>
    </location>
</feature>
<dbReference type="InterPro" id="IPR017961">
    <property type="entry name" value="DNA_pol_Y-fam_little_finger"/>
</dbReference>
<comment type="subcellular location">
    <subcellularLocation>
        <location evidence="1">Nucleus</location>
    </subcellularLocation>
</comment>
<gene>
    <name evidence="12" type="ORF">AMON00008_LOCUS39344</name>
</gene>
<dbReference type="PANTHER" id="PTHR45873:SF1">
    <property type="entry name" value="DNA POLYMERASE ETA"/>
    <property type="match status" value="1"/>
</dbReference>
<evidence type="ECO:0000256" key="8">
    <source>
        <dbReference type="ARBA" id="ARBA00023242"/>
    </source>
</evidence>
<accession>A0A7S4VP24</accession>
<protein>
    <recommendedName>
        <fullName evidence="9">DNA polymerase eta</fullName>
    </recommendedName>
</protein>
<dbReference type="FunFam" id="3.40.1170.60:FF:000003">
    <property type="entry name" value="DNA polymerase eta"/>
    <property type="match status" value="1"/>
</dbReference>
<dbReference type="Pfam" id="PF11799">
    <property type="entry name" value="IMS_C"/>
    <property type="match status" value="1"/>
</dbReference>
<keyword evidence="3" id="KW-0548">Nucleotidyltransferase</keyword>
<evidence type="ECO:0000313" key="12">
    <source>
        <dbReference type="EMBL" id="CAE4622623.1"/>
    </source>
</evidence>
<feature type="compositionally biased region" description="Low complexity" evidence="10">
    <location>
        <begin position="441"/>
        <end position="454"/>
    </location>
</feature>
<evidence type="ECO:0000256" key="3">
    <source>
        <dbReference type="ARBA" id="ARBA00022695"/>
    </source>
</evidence>
<dbReference type="GO" id="GO:0003684">
    <property type="term" value="F:damaged DNA binding"/>
    <property type="evidence" value="ECO:0007669"/>
    <property type="project" value="InterPro"/>
</dbReference>
<feature type="region of interest" description="Disordered" evidence="10">
    <location>
        <begin position="198"/>
        <end position="244"/>
    </location>
</feature>
<dbReference type="SUPFAM" id="SSF100879">
    <property type="entry name" value="Lesion bypass DNA polymerase (Y-family), little finger domain"/>
    <property type="match status" value="1"/>
</dbReference>
<keyword evidence="8" id="KW-0539">Nucleus</keyword>
<dbReference type="GO" id="GO:0042276">
    <property type="term" value="P:error-prone translesion synthesis"/>
    <property type="evidence" value="ECO:0007669"/>
    <property type="project" value="TreeGrafter"/>
</dbReference>
<feature type="compositionally biased region" description="Basic and acidic residues" evidence="10">
    <location>
        <begin position="621"/>
        <end position="631"/>
    </location>
</feature>
<keyword evidence="5" id="KW-0227">DNA damage</keyword>
<dbReference type="PROSITE" id="PS50173">
    <property type="entry name" value="UMUC"/>
    <property type="match status" value="1"/>
</dbReference>
<dbReference type="GO" id="GO:0009314">
    <property type="term" value="P:response to radiation"/>
    <property type="evidence" value="ECO:0007669"/>
    <property type="project" value="TreeGrafter"/>
</dbReference>
<evidence type="ECO:0000256" key="6">
    <source>
        <dbReference type="ARBA" id="ARBA00022842"/>
    </source>
</evidence>
<feature type="domain" description="UmuC" evidence="11">
    <location>
        <begin position="38"/>
        <end position="328"/>
    </location>
</feature>
<evidence type="ECO:0000256" key="4">
    <source>
        <dbReference type="ARBA" id="ARBA00022723"/>
    </source>
</evidence>
<organism evidence="12">
    <name type="scientific">Alexandrium monilatum</name>
    <dbReference type="NCBI Taxonomy" id="311494"/>
    <lineage>
        <taxon>Eukaryota</taxon>
        <taxon>Sar</taxon>
        <taxon>Alveolata</taxon>
        <taxon>Dinophyceae</taxon>
        <taxon>Gonyaulacales</taxon>
        <taxon>Pyrocystaceae</taxon>
        <taxon>Alexandrium</taxon>
    </lineage>
</organism>
<dbReference type="Pfam" id="PF00817">
    <property type="entry name" value="IMS"/>
    <property type="match status" value="1"/>
</dbReference>
<dbReference type="GO" id="GO:0005634">
    <property type="term" value="C:nucleus"/>
    <property type="evidence" value="ECO:0007669"/>
    <property type="project" value="UniProtKB-SubCell"/>
</dbReference>
<evidence type="ECO:0000256" key="5">
    <source>
        <dbReference type="ARBA" id="ARBA00022763"/>
    </source>
</evidence>
<feature type="region of interest" description="Disordered" evidence="10">
    <location>
        <begin position="435"/>
        <end position="465"/>
    </location>
</feature>
<reference evidence="12" key="1">
    <citation type="submission" date="2021-01" db="EMBL/GenBank/DDBJ databases">
        <authorList>
            <person name="Corre E."/>
            <person name="Pelletier E."/>
            <person name="Niang G."/>
            <person name="Scheremetjew M."/>
            <person name="Finn R."/>
            <person name="Kale V."/>
            <person name="Holt S."/>
            <person name="Cochrane G."/>
            <person name="Meng A."/>
            <person name="Brown T."/>
            <person name="Cohen L."/>
        </authorList>
    </citation>
    <scope>NUCLEOTIDE SEQUENCE</scope>
    <source>
        <strain evidence="12">CCMP3105</strain>
    </source>
</reference>
<dbReference type="GO" id="GO:0035861">
    <property type="term" value="C:site of double-strand break"/>
    <property type="evidence" value="ECO:0007669"/>
    <property type="project" value="TreeGrafter"/>
</dbReference>
<keyword evidence="6" id="KW-0460">Magnesium</keyword>
<keyword evidence="7" id="KW-0234">DNA repair</keyword>
<dbReference type="Gene3D" id="1.10.150.20">
    <property type="entry name" value="5' to 3' exonuclease, C-terminal subdomain"/>
    <property type="match status" value="1"/>
</dbReference>
<dbReference type="EMBL" id="HBNR01055941">
    <property type="protein sequence ID" value="CAE4622623.1"/>
    <property type="molecule type" value="Transcribed_RNA"/>
</dbReference>
<dbReference type="GO" id="GO:0006281">
    <property type="term" value="P:DNA repair"/>
    <property type="evidence" value="ECO:0007669"/>
    <property type="project" value="UniProtKB-KW"/>
</dbReference>
<evidence type="ECO:0000256" key="2">
    <source>
        <dbReference type="ARBA" id="ARBA00022679"/>
    </source>
</evidence>
<dbReference type="GO" id="GO:0003887">
    <property type="term" value="F:DNA-directed DNA polymerase activity"/>
    <property type="evidence" value="ECO:0007669"/>
    <property type="project" value="TreeGrafter"/>
</dbReference>
<dbReference type="PANTHER" id="PTHR45873">
    <property type="entry name" value="DNA POLYMERASE ETA"/>
    <property type="match status" value="1"/>
</dbReference>
<evidence type="ECO:0000256" key="9">
    <source>
        <dbReference type="ARBA" id="ARBA00044975"/>
    </source>
</evidence>
<dbReference type="Gene3D" id="3.40.1170.60">
    <property type="match status" value="1"/>
</dbReference>